<dbReference type="PROSITE" id="PS51257">
    <property type="entry name" value="PROKAR_LIPOPROTEIN"/>
    <property type="match status" value="1"/>
</dbReference>
<comment type="caution">
    <text evidence="1">The sequence shown here is derived from an EMBL/GenBank/DDBJ whole genome shotgun (WGS) entry which is preliminary data.</text>
</comment>
<dbReference type="EMBL" id="JASHIF010000004">
    <property type="protein sequence ID" value="MDI9858580.1"/>
    <property type="molecule type" value="Genomic_DNA"/>
</dbReference>
<keyword evidence="2" id="KW-1185">Reference proteome</keyword>
<dbReference type="RefSeq" id="WP_283343758.1">
    <property type="nucleotide sequence ID" value="NZ_JASHIF010000004.1"/>
</dbReference>
<name>A0ABT6Y4V5_9BACT</name>
<dbReference type="Pfam" id="PF14054">
    <property type="entry name" value="DUF4249"/>
    <property type="match status" value="1"/>
</dbReference>
<protein>
    <submittedName>
        <fullName evidence="1">DUF4249 domain-containing protein</fullName>
    </submittedName>
</protein>
<proteinExistence type="predicted"/>
<sequence length="380" mass="42979">MKTYLKFLTLSLILGLSSCIDELRDYTQVTGERYLSVEASLSDLKGPHRVYLSFSSPNININTESTPITGATVFFEDDLGKQERLSELSGGVYESSATFQGVVGRSYTLNITLQNGKKYKSTPEQIMASPAIDSVYTQFKIDTDYPTNDARRYAFQVFADFKDPASPQQYYEWKWTHYERTLYCASCERGYDYIQNKCSLENNFPLGQTVPELINYKCSETCFDIEYSTLINILSDNLLNGQTIRGIKVASVPYTDKSLYYLKIEQRAIPTKLYQYLRTIKNVSQSSGTLFDVPAETQFSPNIISVDFPEEKILGVFEVFGAKQKIVYIDRSIGSDGYTAIPKVYQGRSIPPPPGAISGPLAPCIEAKFRTKKEPEAWRE</sequence>
<accession>A0ABT6Y4V5</accession>
<organism evidence="1 2">
    <name type="scientific">Flectobacillus roseus</name>
    <dbReference type="NCBI Taxonomy" id="502259"/>
    <lineage>
        <taxon>Bacteria</taxon>
        <taxon>Pseudomonadati</taxon>
        <taxon>Bacteroidota</taxon>
        <taxon>Cytophagia</taxon>
        <taxon>Cytophagales</taxon>
        <taxon>Flectobacillaceae</taxon>
        <taxon>Flectobacillus</taxon>
    </lineage>
</organism>
<reference evidence="1 2" key="1">
    <citation type="submission" date="2023-05" db="EMBL/GenBank/DDBJ databases">
        <title>Novel species of genus Flectobacillus isolated from stream in China.</title>
        <authorList>
            <person name="Lu H."/>
        </authorList>
    </citation>
    <scope>NUCLEOTIDE SEQUENCE [LARGE SCALE GENOMIC DNA]</scope>
    <source>
        <strain evidence="1 2">KCTC 42575</strain>
    </source>
</reference>
<evidence type="ECO:0000313" key="2">
    <source>
        <dbReference type="Proteomes" id="UP001236507"/>
    </source>
</evidence>
<evidence type="ECO:0000313" key="1">
    <source>
        <dbReference type="EMBL" id="MDI9858580.1"/>
    </source>
</evidence>
<gene>
    <name evidence="1" type="ORF">QM524_05125</name>
</gene>
<dbReference type="Proteomes" id="UP001236507">
    <property type="component" value="Unassembled WGS sequence"/>
</dbReference>
<dbReference type="InterPro" id="IPR025345">
    <property type="entry name" value="DUF4249"/>
</dbReference>